<sequence>MPSRVELPENVSIYAGPNSEGLLGAKVLTRLVTTVPDAEKLSQALASQSDFASFCHQHGRSVLIFDGEDQDLHHEHFRQVCLCLKDNGDIGLEYGQCVFDAGTALEAGFQTDKLESGAIMVVDLRHGEEDESSESEDDGA</sequence>
<accession>A0AA39GIS1</accession>
<evidence type="ECO:0000313" key="1">
    <source>
        <dbReference type="EMBL" id="KAK0387951.1"/>
    </source>
</evidence>
<proteinExistence type="predicted"/>
<dbReference type="AlphaFoldDB" id="A0AA39GIS1"/>
<protein>
    <submittedName>
        <fullName evidence="1">Uncharacterized protein</fullName>
    </submittedName>
</protein>
<dbReference type="Proteomes" id="UP001175261">
    <property type="component" value="Unassembled WGS sequence"/>
</dbReference>
<organism evidence="1 2">
    <name type="scientific">Sarocladium strictum</name>
    <name type="common">Black bundle disease fungus</name>
    <name type="synonym">Acremonium strictum</name>
    <dbReference type="NCBI Taxonomy" id="5046"/>
    <lineage>
        <taxon>Eukaryota</taxon>
        <taxon>Fungi</taxon>
        <taxon>Dikarya</taxon>
        <taxon>Ascomycota</taxon>
        <taxon>Pezizomycotina</taxon>
        <taxon>Sordariomycetes</taxon>
        <taxon>Hypocreomycetidae</taxon>
        <taxon>Hypocreales</taxon>
        <taxon>Sarocladiaceae</taxon>
        <taxon>Sarocladium</taxon>
    </lineage>
</organism>
<comment type="caution">
    <text evidence="1">The sequence shown here is derived from an EMBL/GenBank/DDBJ whole genome shotgun (WGS) entry which is preliminary data.</text>
</comment>
<gene>
    <name evidence="1" type="ORF">NLU13_4195</name>
</gene>
<evidence type="ECO:0000313" key="2">
    <source>
        <dbReference type="Proteomes" id="UP001175261"/>
    </source>
</evidence>
<dbReference type="EMBL" id="JAPDFR010000003">
    <property type="protein sequence ID" value="KAK0387951.1"/>
    <property type="molecule type" value="Genomic_DNA"/>
</dbReference>
<name>A0AA39GIS1_SARSR</name>
<reference evidence="1" key="1">
    <citation type="submission" date="2022-10" db="EMBL/GenBank/DDBJ databases">
        <title>Determination and structural analysis of whole genome sequence of Sarocladium strictum F4-1.</title>
        <authorList>
            <person name="Hu L."/>
            <person name="Jiang Y."/>
        </authorList>
    </citation>
    <scope>NUCLEOTIDE SEQUENCE</scope>
    <source>
        <strain evidence="1">F4-1</strain>
    </source>
</reference>
<keyword evidence="2" id="KW-1185">Reference proteome</keyword>